<accession>A0A9P4ITM8</accession>
<name>A0A9P4ITM8_9PEZI</name>
<organism evidence="1 2">
    <name type="scientific">Myriangium duriaei CBS 260.36</name>
    <dbReference type="NCBI Taxonomy" id="1168546"/>
    <lineage>
        <taxon>Eukaryota</taxon>
        <taxon>Fungi</taxon>
        <taxon>Dikarya</taxon>
        <taxon>Ascomycota</taxon>
        <taxon>Pezizomycotina</taxon>
        <taxon>Dothideomycetes</taxon>
        <taxon>Dothideomycetidae</taxon>
        <taxon>Myriangiales</taxon>
        <taxon>Myriangiaceae</taxon>
        <taxon>Myriangium</taxon>
    </lineage>
</organism>
<keyword evidence="2" id="KW-1185">Reference proteome</keyword>
<dbReference type="EMBL" id="ML996094">
    <property type="protein sequence ID" value="KAF2148131.1"/>
    <property type="molecule type" value="Genomic_DNA"/>
</dbReference>
<reference evidence="1" key="1">
    <citation type="journal article" date="2020" name="Stud. Mycol.">
        <title>101 Dothideomycetes genomes: a test case for predicting lifestyles and emergence of pathogens.</title>
        <authorList>
            <person name="Haridas S."/>
            <person name="Albert R."/>
            <person name="Binder M."/>
            <person name="Bloem J."/>
            <person name="Labutti K."/>
            <person name="Salamov A."/>
            <person name="Andreopoulos B."/>
            <person name="Baker S."/>
            <person name="Barry K."/>
            <person name="Bills G."/>
            <person name="Bluhm B."/>
            <person name="Cannon C."/>
            <person name="Castanera R."/>
            <person name="Culley D."/>
            <person name="Daum C."/>
            <person name="Ezra D."/>
            <person name="Gonzalez J."/>
            <person name="Henrissat B."/>
            <person name="Kuo A."/>
            <person name="Liang C."/>
            <person name="Lipzen A."/>
            <person name="Lutzoni F."/>
            <person name="Magnuson J."/>
            <person name="Mondo S."/>
            <person name="Nolan M."/>
            <person name="Ohm R."/>
            <person name="Pangilinan J."/>
            <person name="Park H.-J."/>
            <person name="Ramirez L."/>
            <person name="Alfaro M."/>
            <person name="Sun H."/>
            <person name="Tritt A."/>
            <person name="Yoshinaga Y."/>
            <person name="Zwiers L.-H."/>
            <person name="Turgeon B."/>
            <person name="Goodwin S."/>
            <person name="Spatafora J."/>
            <person name="Crous P."/>
            <person name="Grigoriev I."/>
        </authorList>
    </citation>
    <scope>NUCLEOTIDE SEQUENCE</scope>
    <source>
        <strain evidence="1">CBS 260.36</strain>
    </source>
</reference>
<evidence type="ECO:0000313" key="1">
    <source>
        <dbReference type="EMBL" id="KAF2148131.1"/>
    </source>
</evidence>
<protein>
    <submittedName>
        <fullName evidence="1">Uncharacterized protein</fullName>
    </submittedName>
</protein>
<dbReference type="Proteomes" id="UP000799439">
    <property type="component" value="Unassembled WGS sequence"/>
</dbReference>
<sequence>MRTHSTSLGCFVAPSFFRSEYCGFTDGRTLISMSQLKSQRDQPELSSFAMFKQQILLLVFLLAARIYATRIEFVVKCHVGNRVIEKRHVENVRLDDSIKNIQVKVKVKSDGEYEATAQSKTIVVTNKHPLCTCEEESTSQEFRGMGIASGVDLSDYATVQLPRRDPNCKRRSQPLTV</sequence>
<dbReference type="AlphaFoldDB" id="A0A9P4ITM8"/>
<proteinExistence type="predicted"/>
<gene>
    <name evidence="1" type="ORF">K461DRAFT_68999</name>
</gene>
<evidence type="ECO:0000313" key="2">
    <source>
        <dbReference type="Proteomes" id="UP000799439"/>
    </source>
</evidence>
<comment type="caution">
    <text evidence="1">The sequence shown here is derived from an EMBL/GenBank/DDBJ whole genome shotgun (WGS) entry which is preliminary data.</text>
</comment>